<dbReference type="InterPro" id="IPR015422">
    <property type="entry name" value="PyrdxlP-dep_Trfase_small"/>
</dbReference>
<dbReference type="GO" id="GO:0000271">
    <property type="term" value="P:polysaccharide biosynthetic process"/>
    <property type="evidence" value="ECO:0007669"/>
    <property type="project" value="TreeGrafter"/>
</dbReference>
<protein>
    <submittedName>
        <fullName evidence="6">Erythromycin biosynthesis sensory transduction protein eryC1</fullName>
    </submittedName>
</protein>
<dbReference type="FunFam" id="3.40.640.10:FF:000089">
    <property type="entry name" value="Aminotransferase, DegT/DnrJ/EryC1/StrS family"/>
    <property type="match status" value="1"/>
</dbReference>
<evidence type="ECO:0000256" key="2">
    <source>
        <dbReference type="ARBA" id="ARBA00037999"/>
    </source>
</evidence>
<comment type="similarity">
    <text evidence="2 5">Belongs to the DegT/DnrJ/EryC1 family.</text>
</comment>
<dbReference type="InterPro" id="IPR015424">
    <property type="entry name" value="PyrdxlP-dep_Trfase"/>
</dbReference>
<dbReference type="AlphaFoldDB" id="A0A1D9LK47"/>
<accession>A0A1D9LK47</accession>
<dbReference type="KEGG" id="cvc:BKX93_17360"/>
<evidence type="ECO:0000256" key="5">
    <source>
        <dbReference type="RuleBase" id="RU004508"/>
    </source>
</evidence>
<gene>
    <name evidence="6" type="ORF">BKX93_17360</name>
</gene>
<dbReference type="CDD" id="cd00616">
    <property type="entry name" value="AHBA_syn"/>
    <property type="match status" value="1"/>
</dbReference>
<keyword evidence="1 4" id="KW-0663">Pyridoxal phosphate</keyword>
<dbReference type="GO" id="GO:0008483">
    <property type="term" value="F:transaminase activity"/>
    <property type="evidence" value="ECO:0007669"/>
    <property type="project" value="TreeGrafter"/>
</dbReference>
<dbReference type="STRING" id="1108595.BKX93_17360"/>
<sequence>MNGHCNVISFLDLKAINSAHRDELTAAFERVLNSGWYVLGKEVQAFEAEFAEYCGTKHAIGVSNGLDALHLILRAYGISDGDEVIVPSNTYIATWLAVTYAGATPVPAEPDATSYNLDPTRLEALITPRTRAILAVHLYGQPADMDPILQIADKHNLLVIEDAAQAHGAKYKERKVGGLGHAAGFSFYPGKNLGALGDAGAITTNDTALAEKIRILLNYGSRIKYQNEVQGFNCRLDELQAAFLRVKLRYLDQETARRKQIAALYSEKLAGLIVPLVNDGFDPVWHLYVVRSNKRDELQKWLGERNIGTLVHYPIPPHLQPAYQSLCYKIGDFPIAESIHQEVLSLPMGPTLSDEEVLAVVDGCNAFFRA</sequence>
<dbReference type="Pfam" id="PF01041">
    <property type="entry name" value="DegT_DnrJ_EryC1"/>
    <property type="match status" value="1"/>
</dbReference>
<dbReference type="GO" id="GO:0030170">
    <property type="term" value="F:pyridoxal phosphate binding"/>
    <property type="evidence" value="ECO:0007669"/>
    <property type="project" value="UniProtKB-ARBA"/>
</dbReference>
<name>A0A1D9LK47_9NEIS</name>
<dbReference type="PANTHER" id="PTHR30244">
    <property type="entry name" value="TRANSAMINASE"/>
    <property type="match status" value="1"/>
</dbReference>
<dbReference type="PIRSF" id="PIRSF000390">
    <property type="entry name" value="PLP_StrS"/>
    <property type="match status" value="1"/>
</dbReference>
<feature type="modified residue" description="N6-(pyridoxal phosphate)lysine" evidence="4">
    <location>
        <position position="191"/>
    </location>
</feature>
<evidence type="ECO:0000256" key="4">
    <source>
        <dbReference type="PIRSR" id="PIRSR000390-2"/>
    </source>
</evidence>
<dbReference type="Gene3D" id="3.90.1150.10">
    <property type="entry name" value="Aspartate Aminotransferase, domain 1"/>
    <property type="match status" value="1"/>
</dbReference>
<evidence type="ECO:0000313" key="7">
    <source>
        <dbReference type="Proteomes" id="UP000178776"/>
    </source>
</evidence>
<feature type="active site" description="Proton acceptor" evidence="3">
    <location>
        <position position="191"/>
    </location>
</feature>
<dbReference type="PANTHER" id="PTHR30244:SF36">
    <property type="entry name" value="3-OXO-GLUCOSE-6-PHOSPHATE:GLUTAMATE AMINOTRANSFERASE"/>
    <property type="match status" value="1"/>
</dbReference>
<evidence type="ECO:0000256" key="1">
    <source>
        <dbReference type="ARBA" id="ARBA00022898"/>
    </source>
</evidence>
<dbReference type="EMBL" id="CP017707">
    <property type="protein sequence ID" value="AOZ51589.1"/>
    <property type="molecule type" value="Genomic_DNA"/>
</dbReference>
<organism evidence="6 7">
    <name type="scientific">Chromobacterium vaccinii</name>
    <dbReference type="NCBI Taxonomy" id="1108595"/>
    <lineage>
        <taxon>Bacteria</taxon>
        <taxon>Pseudomonadati</taxon>
        <taxon>Pseudomonadota</taxon>
        <taxon>Betaproteobacteria</taxon>
        <taxon>Neisseriales</taxon>
        <taxon>Chromobacteriaceae</taxon>
        <taxon>Chromobacterium</taxon>
    </lineage>
</organism>
<reference evidence="6 7" key="1">
    <citation type="submission" date="2016-10" db="EMBL/GenBank/DDBJ databases">
        <title>Chromobacterium muskegensis sp. nov., an insecticidal bacterium isolated from Sphagnum bogs.</title>
        <authorList>
            <person name="Sparks M.E."/>
            <person name="Blackburn M.B."/>
            <person name="Gundersen-Rindal D.E."/>
            <person name="Mitchell A."/>
            <person name="Farrar R."/>
            <person name="Kuhar D."/>
        </authorList>
    </citation>
    <scope>NUCLEOTIDE SEQUENCE [LARGE SCALE GENOMIC DNA]</scope>
    <source>
        <strain evidence="6 7">21-1</strain>
    </source>
</reference>
<evidence type="ECO:0000256" key="3">
    <source>
        <dbReference type="PIRSR" id="PIRSR000390-1"/>
    </source>
</evidence>
<dbReference type="Gene3D" id="3.40.640.10">
    <property type="entry name" value="Type I PLP-dependent aspartate aminotransferase-like (Major domain)"/>
    <property type="match status" value="1"/>
</dbReference>
<dbReference type="Proteomes" id="UP000178776">
    <property type="component" value="Chromosome"/>
</dbReference>
<dbReference type="InterPro" id="IPR015421">
    <property type="entry name" value="PyrdxlP-dep_Trfase_major"/>
</dbReference>
<dbReference type="InterPro" id="IPR000653">
    <property type="entry name" value="DegT/StrS_aminotransferase"/>
</dbReference>
<dbReference type="SUPFAM" id="SSF53383">
    <property type="entry name" value="PLP-dependent transferases"/>
    <property type="match status" value="1"/>
</dbReference>
<proteinExistence type="inferred from homology"/>
<evidence type="ECO:0000313" key="6">
    <source>
        <dbReference type="EMBL" id="AOZ51589.1"/>
    </source>
</evidence>